<feature type="transmembrane region" description="Helical" evidence="15">
    <location>
        <begin position="372"/>
        <end position="389"/>
    </location>
</feature>
<evidence type="ECO:0000256" key="6">
    <source>
        <dbReference type="ARBA" id="ARBA00022692"/>
    </source>
</evidence>
<dbReference type="Pfam" id="PF13639">
    <property type="entry name" value="zf-RING_2"/>
    <property type="match status" value="1"/>
</dbReference>
<feature type="transmembrane region" description="Helical" evidence="15">
    <location>
        <begin position="409"/>
        <end position="427"/>
    </location>
</feature>
<keyword evidence="9 14" id="KW-0863">Zinc-finger</keyword>
<accession>A0ABQ8P6X6</accession>
<proteinExistence type="predicted"/>
<evidence type="ECO:0000256" key="3">
    <source>
        <dbReference type="ARBA" id="ARBA00004906"/>
    </source>
</evidence>
<keyword evidence="18" id="KW-1185">Reference proteome</keyword>
<evidence type="ECO:0000256" key="12">
    <source>
        <dbReference type="ARBA" id="ARBA00022989"/>
    </source>
</evidence>
<dbReference type="InterPro" id="IPR001841">
    <property type="entry name" value="Znf_RING"/>
</dbReference>
<evidence type="ECO:0000256" key="1">
    <source>
        <dbReference type="ARBA" id="ARBA00000900"/>
    </source>
</evidence>
<evidence type="ECO:0000256" key="2">
    <source>
        <dbReference type="ARBA" id="ARBA00004127"/>
    </source>
</evidence>
<dbReference type="PANTHER" id="PTHR22763">
    <property type="entry name" value="RING ZINC FINGER PROTEIN"/>
    <property type="match status" value="1"/>
</dbReference>
<evidence type="ECO:0000256" key="9">
    <source>
        <dbReference type="ARBA" id="ARBA00022771"/>
    </source>
</evidence>
<dbReference type="Proteomes" id="UP001071777">
    <property type="component" value="Unassembled WGS sequence"/>
</dbReference>
<comment type="catalytic activity">
    <reaction evidence="1">
        <text>S-ubiquitinyl-[E2 ubiquitin-conjugating enzyme]-L-cysteine + [acceptor protein]-L-lysine = [E2 ubiquitin-conjugating enzyme]-L-cysteine + N(6)-ubiquitinyl-[acceptor protein]-L-lysine.</text>
        <dbReference type="EC" id="2.3.2.27"/>
    </reaction>
</comment>
<dbReference type="InterPro" id="IPR013083">
    <property type="entry name" value="Znf_RING/FYVE/PHD"/>
</dbReference>
<evidence type="ECO:0000256" key="10">
    <source>
        <dbReference type="ARBA" id="ARBA00022786"/>
    </source>
</evidence>
<feature type="transmembrane region" description="Helical" evidence="15">
    <location>
        <begin position="309"/>
        <end position="334"/>
    </location>
</feature>
<evidence type="ECO:0000256" key="11">
    <source>
        <dbReference type="ARBA" id="ARBA00022833"/>
    </source>
</evidence>
<evidence type="ECO:0000256" key="14">
    <source>
        <dbReference type="PROSITE-ProRule" id="PRU00175"/>
    </source>
</evidence>
<comment type="pathway">
    <text evidence="3">Protein modification; protein ubiquitination.</text>
</comment>
<evidence type="ECO:0000256" key="7">
    <source>
        <dbReference type="ARBA" id="ARBA00022723"/>
    </source>
</evidence>
<evidence type="ECO:0000313" key="17">
    <source>
        <dbReference type="EMBL" id="KAJ1610561.1"/>
    </source>
</evidence>
<dbReference type="InterPro" id="IPR050731">
    <property type="entry name" value="HRD1_E3_ubiq-ligases"/>
</dbReference>
<dbReference type="EC" id="2.3.2.27" evidence="4"/>
<dbReference type="PROSITE" id="PS50089">
    <property type="entry name" value="ZF_RING_2"/>
    <property type="match status" value="1"/>
</dbReference>
<dbReference type="InterPro" id="IPR021319">
    <property type="entry name" value="DUF2921"/>
</dbReference>
<evidence type="ECO:0000259" key="16">
    <source>
        <dbReference type="PROSITE" id="PS50089"/>
    </source>
</evidence>
<keyword evidence="13 15" id="KW-0472">Membrane</keyword>
<keyword evidence="7" id="KW-0479">Metal-binding</keyword>
<feature type="domain" description="RING-type" evidence="16">
    <location>
        <begin position="602"/>
        <end position="649"/>
    </location>
</feature>
<keyword evidence="8" id="KW-0732">Signal</keyword>
<feature type="transmembrane region" description="Helical" evidence="15">
    <location>
        <begin position="448"/>
        <end position="468"/>
    </location>
</feature>
<organism evidence="17 18">
    <name type="scientific">Cryptosporidium canis</name>
    <dbReference type="NCBI Taxonomy" id="195482"/>
    <lineage>
        <taxon>Eukaryota</taxon>
        <taxon>Sar</taxon>
        <taxon>Alveolata</taxon>
        <taxon>Apicomplexa</taxon>
        <taxon>Conoidasida</taxon>
        <taxon>Coccidia</taxon>
        <taxon>Eucoccidiorida</taxon>
        <taxon>Eimeriorina</taxon>
        <taxon>Cryptosporidiidae</taxon>
        <taxon>Cryptosporidium</taxon>
    </lineage>
</organism>
<name>A0ABQ8P6X6_9CRYT</name>
<evidence type="ECO:0000256" key="15">
    <source>
        <dbReference type="SAM" id="Phobius"/>
    </source>
</evidence>
<sequence>MENNISGPDTNRIHMPIVHQTDNLEFTTPNLSTERNSRNLFFAFFLLFALIILNLENRFESNRHVLTSSTVSSSAFYFGEFTMIPGIVNGNKPVLDENYFFYGNESIPITHGSSRWQFDWTKSGSASESAWVSLFIQLDKNGKEYNWNFEKMINADKLETLFKGKTTDVPMDQILNSNSSGCTLEIDVSNDTNLLADIFPSTGNMGYRFRGSIFNEKGLMKNQVEYLIKSNECGFQVILTGIPFSMSLFRVNIIHFSFLYNLKVLMEIRGGITQILHSNSPVLGSSYVSNTSISCLAMQVVLDLLESMFILYCSLALPSLLFSSFVLMIIFKWIHIFYVQIRYLFWVWKSNYMQNIPASDMHATSSQFYRRLYFFLFGATFLLIFLFRMCDSGEIFNDTANDSNIKNGIFTRSIPYCIYISFFFFLMPQILKDTFANIHNSSLPLHPHFTLTSIIGKAFVPIYAWGYSNSIFNSPIFRRISNIPVHTGNSSLLSACIFSVSLIQIMLYFFQLKCGPRSLIPPIFRPKPYNYFRLTNKDVQSITLDENTVETNVHTNDCIRTELYRDTETLNIPDENSEIKQSTTDEIELAVFHSGKKCNNFCVICMINVTIFDELNNELCAVCTPCDHIFHQKCLKQWMKIKLECPTCRRSIPPFDIK</sequence>
<dbReference type="Pfam" id="PF11145">
    <property type="entry name" value="DUF2921"/>
    <property type="match status" value="1"/>
</dbReference>
<feature type="transmembrane region" description="Helical" evidence="15">
    <location>
        <begin position="39"/>
        <end position="55"/>
    </location>
</feature>
<dbReference type="PANTHER" id="PTHR22763:SF162">
    <property type="entry name" value="TRANSMEMBRANE E3 UBIQUITIN-PROTEIN LIGASE 1"/>
    <property type="match status" value="1"/>
</dbReference>
<keyword evidence="5" id="KW-0808">Transferase</keyword>
<protein>
    <recommendedName>
        <fullName evidence="4">RING-type E3 ubiquitin transferase</fullName>
        <ecNumber evidence="4">2.3.2.27</ecNumber>
    </recommendedName>
</protein>
<comment type="subcellular location">
    <subcellularLocation>
        <location evidence="2">Endomembrane system</location>
        <topology evidence="2">Multi-pass membrane protein</topology>
    </subcellularLocation>
</comment>
<comment type="caution">
    <text evidence="17">The sequence shown here is derived from an EMBL/GenBank/DDBJ whole genome shotgun (WGS) entry which is preliminary data.</text>
</comment>
<dbReference type="EMBL" id="JAPCXB010000069">
    <property type="protein sequence ID" value="KAJ1610561.1"/>
    <property type="molecule type" value="Genomic_DNA"/>
</dbReference>
<dbReference type="SMART" id="SM00184">
    <property type="entry name" value="RING"/>
    <property type="match status" value="1"/>
</dbReference>
<keyword evidence="6 15" id="KW-0812">Transmembrane</keyword>
<evidence type="ECO:0000256" key="8">
    <source>
        <dbReference type="ARBA" id="ARBA00022729"/>
    </source>
</evidence>
<keyword evidence="12 15" id="KW-1133">Transmembrane helix</keyword>
<reference evidence="17" key="1">
    <citation type="submission" date="2022-10" db="EMBL/GenBank/DDBJ databases">
        <title>Adaptive evolution leads to modifications in subtelomeric GC content in a zoonotic Cryptosporidium species.</title>
        <authorList>
            <person name="Li J."/>
            <person name="Feng Y."/>
            <person name="Xiao L."/>
        </authorList>
    </citation>
    <scope>NUCLEOTIDE SEQUENCE</scope>
    <source>
        <strain evidence="17">25894</strain>
    </source>
</reference>
<evidence type="ECO:0000256" key="4">
    <source>
        <dbReference type="ARBA" id="ARBA00012483"/>
    </source>
</evidence>
<evidence type="ECO:0000256" key="13">
    <source>
        <dbReference type="ARBA" id="ARBA00023136"/>
    </source>
</evidence>
<keyword evidence="10" id="KW-0833">Ubl conjugation pathway</keyword>
<evidence type="ECO:0000313" key="18">
    <source>
        <dbReference type="Proteomes" id="UP001071777"/>
    </source>
</evidence>
<feature type="transmembrane region" description="Helical" evidence="15">
    <location>
        <begin position="488"/>
        <end position="510"/>
    </location>
</feature>
<gene>
    <name evidence="17" type="ORF">OJ252_1847</name>
</gene>
<dbReference type="SUPFAM" id="SSF57850">
    <property type="entry name" value="RING/U-box"/>
    <property type="match status" value="1"/>
</dbReference>
<keyword evidence="11" id="KW-0862">Zinc</keyword>
<dbReference type="Gene3D" id="3.30.40.10">
    <property type="entry name" value="Zinc/RING finger domain, C3HC4 (zinc finger)"/>
    <property type="match status" value="1"/>
</dbReference>
<evidence type="ECO:0000256" key="5">
    <source>
        <dbReference type="ARBA" id="ARBA00022679"/>
    </source>
</evidence>